<reference evidence="1 2" key="1">
    <citation type="submission" date="2019-10" db="EMBL/GenBank/DDBJ databases">
        <title>Genome Sequences from Six Type Strain Members of the Archaeal Family Sulfolobaceae: Acidianus ambivalens, Acidianus infernus, Metallosphaera prunae, Stygiolobus azoricus, Sulfolobus metallicus, and Sulfurisphaera ohwakuensis.</title>
        <authorList>
            <person name="Counts J.A."/>
            <person name="Kelly R.M."/>
        </authorList>
    </citation>
    <scope>NUCLEOTIDE SEQUENCE [LARGE SCALE GENOMIC DNA]</scope>
    <source>
        <strain evidence="1 2">DSM 3191</strain>
    </source>
</reference>
<proteinExistence type="predicted"/>
<evidence type="ECO:0000313" key="2">
    <source>
        <dbReference type="Proteomes" id="UP000440125"/>
    </source>
</evidence>
<accession>A0A6A9QMV2</accession>
<dbReference type="AlphaFoldDB" id="A0A6A9QMV2"/>
<organism evidence="1 2">
    <name type="scientific">Acidianus infernus</name>
    <dbReference type="NCBI Taxonomy" id="12915"/>
    <lineage>
        <taxon>Archaea</taxon>
        <taxon>Thermoproteota</taxon>
        <taxon>Thermoprotei</taxon>
        <taxon>Sulfolobales</taxon>
        <taxon>Sulfolobaceae</taxon>
        <taxon>Acidianus</taxon>
    </lineage>
</organism>
<name>A0A6A9QMV2_ACIIN</name>
<sequence>MKRDNYTKDLHNIKCRIISNYGNLPQIDEIYKRLIDFHKLGFVNITHSALELIVAAYLIKEGFKVSVEHESNGKIIDVYAIKGIDVGIEVETGFVPPSFAGKQEDFLMSRMALKIARYSNLASQFYIAVPSYYIPPVPVELLKDKEKRSEDEIRNLMRLIRKYHNSLDVNLFSLKSAKIDGIIIINTTDLKLKIFDYEDFLKIKKYYSDI</sequence>
<keyword evidence="2" id="KW-1185">Reference proteome</keyword>
<evidence type="ECO:0000313" key="1">
    <source>
        <dbReference type="EMBL" id="MUM65238.1"/>
    </source>
</evidence>
<dbReference type="Proteomes" id="UP000440125">
    <property type="component" value="Unassembled WGS sequence"/>
</dbReference>
<dbReference type="OrthoDB" id="34756at2157"/>
<comment type="caution">
    <text evidence="1">The sequence shown here is derived from an EMBL/GenBank/DDBJ whole genome shotgun (WGS) entry which is preliminary data.</text>
</comment>
<dbReference type="RefSeq" id="WP_155863731.1">
    <property type="nucleotide sequence ID" value="NZ_WFIY01000004.1"/>
</dbReference>
<gene>
    <name evidence="1" type="ORF">D1867_08315</name>
</gene>
<dbReference type="EMBL" id="WFIY01000004">
    <property type="protein sequence ID" value="MUM65238.1"/>
    <property type="molecule type" value="Genomic_DNA"/>
</dbReference>
<protein>
    <submittedName>
        <fullName evidence="1">Uncharacterized protein</fullName>
    </submittedName>
</protein>